<dbReference type="PROSITE" id="PS50110">
    <property type="entry name" value="RESPONSE_REGULATORY"/>
    <property type="match status" value="1"/>
</dbReference>
<dbReference type="Gene3D" id="1.10.10.10">
    <property type="entry name" value="Winged helix-like DNA-binding domain superfamily/Winged helix DNA-binding domain"/>
    <property type="match status" value="1"/>
</dbReference>
<dbReference type="InterPro" id="IPR001789">
    <property type="entry name" value="Sig_transdc_resp-reg_receiver"/>
</dbReference>
<dbReference type="HOGENOM" id="CLU_000445_90_1_10"/>
<dbReference type="Gene3D" id="3.40.50.2300">
    <property type="match status" value="1"/>
</dbReference>
<reference key="2">
    <citation type="submission" date="2011-04" db="EMBL/GenBank/DDBJ databases">
        <title>Complete sequence of chromosome of Haliscomenobacter hydrossis DSM 1100.</title>
        <authorList>
            <consortium name="US DOE Joint Genome Institute (JGI-PGF)"/>
            <person name="Lucas S."/>
            <person name="Han J."/>
            <person name="Lapidus A."/>
            <person name="Bruce D."/>
            <person name="Goodwin L."/>
            <person name="Pitluck S."/>
            <person name="Peters L."/>
            <person name="Kyrpides N."/>
            <person name="Mavromatis K."/>
            <person name="Ivanova N."/>
            <person name="Ovchinnikova G."/>
            <person name="Pagani I."/>
            <person name="Daligault H."/>
            <person name="Detter J.C."/>
            <person name="Han C."/>
            <person name="Land M."/>
            <person name="Hauser L."/>
            <person name="Markowitz V."/>
            <person name="Cheng J.-F."/>
            <person name="Hugenholtz P."/>
            <person name="Woyke T."/>
            <person name="Wu D."/>
            <person name="Verbarg S."/>
            <person name="Frueling A."/>
            <person name="Brambilla E."/>
            <person name="Klenk H.-P."/>
            <person name="Eisen J.A."/>
        </authorList>
    </citation>
    <scope>NUCLEOTIDE SEQUENCE</scope>
    <source>
        <strain>DSM 1100</strain>
    </source>
</reference>
<dbReference type="Proteomes" id="UP000008461">
    <property type="component" value="Chromosome"/>
</dbReference>
<dbReference type="PRINTS" id="PR00038">
    <property type="entry name" value="HTHLUXR"/>
</dbReference>
<dbReference type="eggNOG" id="COG2197">
    <property type="taxonomic scope" value="Bacteria"/>
</dbReference>
<dbReference type="KEGG" id="hhy:Halhy_0583"/>
<feature type="modified residue" description="4-aspartylphosphate" evidence="2">
    <location>
        <position position="54"/>
    </location>
</feature>
<evidence type="ECO:0000256" key="1">
    <source>
        <dbReference type="ARBA" id="ARBA00023125"/>
    </source>
</evidence>
<organism evidence="5 6">
    <name type="scientific">Haliscomenobacter hydrossis (strain ATCC 27775 / DSM 1100 / LMG 10767 / O)</name>
    <dbReference type="NCBI Taxonomy" id="760192"/>
    <lineage>
        <taxon>Bacteria</taxon>
        <taxon>Pseudomonadati</taxon>
        <taxon>Bacteroidota</taxon>
        <taxon>Saprospiria</taxon>
        <taxon>Saprospirales</taxon>
        <taxon>Haliscomenobacteraceae</taxon>
        <taxon>Haliscomenobacter</taxon>
    </lineage>
</organism>
<feature type="domain" description="HTH luxR-type" evidence="3">
    <location>
        <begin position="145"/>
        <end position="210"/>
    </location>
</feature>
<dbReference type="CDD" id="cd06170">
    <property type="entry name" value="LuxR_C_like"/>
    <property type="match status" value="1"/>
</dbReference>
<evidence type="ECO:0000259" key="3">
    <source>
        <dbReference type="PROSITE" id="PS50043"/>
    </source>
</evidence>
<dbReference type="PROSITE" id="PS50043">
    <property type="entry name" value="HTH_LUXR_2"/>
    <property type="match status" value="1"/>
</dbReference>
<dbReference type="SMART" id="SM00421">
    <property type="entry name" value="HTH_LUXR"/>
    <property type="match status" value="1"/>
</dbReference>
<dbReference type="Pfam" id="PF00072">
    <property type="entry name" value="Response_reg"/>
    <property type="match status" value="1"/>
</dbReference>
<reference evidence="5 6" key="1">
    <citation type="journal article" date="2011" name="Stand. Genomic Sci.">
        <title>Complete genome sequence of Haliscomenobacter hydrossis type strain (O).</title>
        <authorList>
            <consortium name="US DOE Joint Genome Institute (JGI-PGF)"/>
            <person name="Daligault H."/>
            <person name="Lapidus A."/>
            <person name="Zeytun A."/>
            <person name="Nolan M."/>
            <person name="Lucas S."/>
            <person name="Del Rio T.G."/>
            <person name="Tice H."/>
            <person name="Cheng J.F."/>
            <person name="Tapia R."/>
            <person name="Han C."/>
            <person name="Goodwin L."/>
            <person name="Pitluck S."/>
            <person name="Liolios K."/>
            <person name="Pagani I."/>
            <person name="Ivanova N."/>
            <person name="Huntemann M."/>
            <person name="Mavromatis K."/>
            <person name="Mikhailova N."/>
            <person name="Pati A."/>
            <person name="Chen A."/>
            <person name="Palaniappan K."/>
            <person name="Land M."/>
            <person name="Hauser L."/>
            <person name="Brambilla E.M."/>
            <person name="Rohde M."/>
            <person name="Verbarg S."/>
            <person name="Goker M."/>
            <person name="Bristow J."/>
            <person name="Eisen J.A."/>
            <person name="Markowitz V."/>
            <person name="Hugenholtz P."/>
            <person name="Kyrpides N.C."/>
            <person name="Klenk H.P."/>
            <person name="Woyke T."/>
        </authorList>
    </citation>
    <scope>NUCLEOTIDE SEQUENCE [LARGE SCALE GENOMIC DNA]</scope>
    <source>
        <strain evidence="6">ATCC 27775 / DSM 1100 / LMG 10767 / O</strain>
    </source>
</reference>
<proteinExistence type="predicted"/>
<dbReference type="InterPro" id="IPR036388">
    <property type="entry name" value="WH-like_DNA-bd_sf"/>
</dbReference>
<dbReference type="InterPro" id="IPR000792">
    <property type="entry name" value="Tscrpt_reg_LuxR_C"/>
</dbReference>
<sequence>MVKITIAETQPVFAEGIIKMLSHSAGLHLNRLTTSYPELLQTLKTNATDLLLLDAELNTTLTEERLICQIKKEFPRLKIVLFSKNLSVGFLPRLRRAGLEAYLSKNITCQELKKAIFTVLGGSGYLQESLSVALNSFNAEIDSISKIEDRRLTKREQQILGLIVEEYTNQEIAEELFISIPTVETHRKNLILKMGVRNTAGLVREAILRRCYLGFFMENHEKNKTMVFGEE</sequence>
<dbReference type="STRING" id="760192.Halhy_0583"/>
<feature type="domain" description="Response regulatory" evidence="4">
    <location>
        <begin position="3"/>
        <end position="120"/>
    </location>
</feature>
<evidence type="ECO:0000256" key="2">
    <source>
        <dbReference type="PROSITE-ProRule" id="PRU00169"/>
    </source>
</evidence>
<dbReference type="SUPFAM" id="SSF52172">
    <property type="entry name" value="CheY-like"/>
    <property type="match status" value="1"/>
</dbReference>
<dbReference type="PANTHER" id="PTHR43214:SF43">
    <property type="entry name" value="TWO-COMPONENT RESPONSE REGULATOR"/>
    <property type="match status" value="1"/>
</dbReference>
<dbReference type="GO" id="GO:0003677">
    <property type="term" value="F:DNA binding"/>
    <property type="evidence" value="ECO:0007669"/>
    <property type="project" value="UniProtKB-KW"/>
</dbReference>
<keyword evidence="6" id="KW-1185">Reference proteome</keyword>
<dbReference type="OrthoDB" id="9797341at2"/>
<dbReference type="GO" id="GO:0006355">
    <property type="term" value="P:regulation of DNA-templated transcription"/>
    <property type="evidence" value="ECO:0007669"/>
    <property type="project" value="InterPro"/>
</dbReference>
<dbReference type="RefSeq" id="WP_013763056.1">
    <property type="nucleotide sequence ID" value="NC_015510.1"/>
</dbReference>
<name>F4L0I0_HALH1</name>
<dbReference type="EMBL" id="CP002691">
    <property type="protein sequence ID" value="AEE48492.1"/>
    <property type="molecule type" value="Genomic_DNA"/>
</dbReference>
<dbReference type="InterPro" id="IPR039420">
    <property type="entry name" value="WalR-like"/>
</dbReference>
<dbReference type="InterPro" id="IPR011006">
    <property type="entry name" value="CheY-like_superfamily"/>
</dbReference>
<dbReference type="InterPro" id="IPR016032">
    <property type="entry name" value="Sig_transdc_resp-reg_C-effctor"/>
</dbReference>
<evidence type="ECO:0000313" key="5">
    <source>
        <dbReference type="EMBL" id="AEE48492.1"/>
    </source>
</evidence>
<dbReference type="PANTHER" id="PTHR43214">
    <property type="entry name" value="TWO-COMPONENT RESPONSE REGULATOR"/>
    <property type="match status" value="1"/>
</dbReference>
<dbReference type="Pfam" id="PF00196">
    <property type="entry name" value="GerE"/>
    <property type="match status" value="1"/>
</dbReference>
<accession>F4L0I0</accession>
<protein>
    <submittedName>
        <fullName evidence="5">Two component transcriptional regulator, LuxR family</fullName>
    </submittedName>
</protein>
<evidence type="ECO:0000313" key="6">
    <source>
        <dbReference type="Proteomes" id="UP000008461"/>
    </source>
</evidence>
<keyword evidence="1" id="KW-0238">DNA-binding</keyword>
<gene>
    <name evidence="5" type="ordered locus">Halhy_0583</name>
</gene>
<dbReference type="GO" id="GO:0000160">
    <property type="term" value="P:phosphorelay signal transduction system"/>
    <property type="evidence" value="ECO:0007669"/>
    <property type="project" value="InterPro"/>
</dbReference>
<keyword evidence="2" id="KW-0597">Phosphoprotein</keyword>
<dbReference type="AlphaFoldDB" id="F4L0I0"/>
<evidence type="ECO:0000259" key="4">
    <source>
        <dbReference type="PROSITE" id="PS50110"/>
    </source>
</evidence>
<dbReference type="SUPFAM" id="SSF46894">
    <property type="entry name" value="C-terminal effector domain of the bipartite response regulators"/>
    <property type="match status" value="1"/>
</dbReference>